<dbReference type="InterPro" id="IPR013918">
    <property type="entry name" value="Nucleotide_exch_fac_Fes1"/>
</dbReference>
<dbReference type="Pfam" id="PF08609">
    <property type="entry name" value="Fes1"/>
    <property type="match status" value="1"/>
</dbReference>
<dbReference type="SUPFAM" id="SSF48371">
    <property type="entry name" value="ARM repeat"/>
    <property type="match status" value="1"/>
</dbReference>
<name>A0AAV7EF04_ARIFI</name>
<organism evidence="2 3">
    <name type="scientific">Aristolochia fimbriata</name>
    <name type="common">White veined hardy Dutchman's pipe vine</name>
    <dbReference type="NCBI Taxonomy" id="158543"/>
    <lineage>
        <taxon>Eukaryota</taxon>
        <taxon>Viridiplantae</taxon>
        <taxon>Streptophyta</taxon>
        <taxon>Embryophyta</taxon>
        <taxon>Tracheophyta</taxon>
        <taxon>Spermatophyta</taxon>
        <taxon>Magnoliopsida</taxon>
        <taxon>Magnoliidae</taxon>
        <taxon>Piperales</taxon>
        <taxon>Aristolochiaceae</taxon>
        <taxon>Aristolochia</taxon>
    </lineage>
</organism>
<evidence type="ECO:0000313" key="2">
    <source>
        <dbReference type="EMBL" id="KAG9447412.1"/>
    </source>
</evidence>
<dbReference type="Proteomes" id="UP000825729">
    <property type="component" value="Unassembled WGS sequence"/>
</dbReference>
<dbReference type="InterPro" id="IPR050693">
    <property type="entry name" value="Hsp70_NEF-Inhibitors"/>
</dbReference>
<dbReference type="PANTHER" id="PTHR19316">
    <property type="entry name" value="PROTEIN FOLDING REGULATOR"/>
    <property type="match status" value="1"/>
</dbReference>
<keyword evidence="3" id="KW-1185">Reference proteome</keyword>
<reference evidence="2 3" key="1">
    <citation type="submission" date="2021-07" db="EMBL/GenBank/DDBJ databases">
        <title>The Aristolochia fimbriata genome: insights into angiosperm evolution, floral development and chemical biosynthesis.</title>
        <authorList>
            <person name="Jiao Y."/>
        </authorList>
    </citation>
    <scope>NUCLEOTIDE SEQUENCE [LARGE SCALE GENOMIC DNA]</scope>
    <source>
        <strain evidence="2">IBCAS-2021</strain>
        <tissue evidence="2">Leaf</tissue>
    </source>
</reference>
<evidence type="ECO:0000313" key="3">
    <source>
        <dbReference type="Proteomes" id="UP000825729"/>
    </source>
</evidence>
<evidence type="ECO:0000259" key="1">
    <source>
        <dbReference type="Pfam" id="PF08609"/>
    </source>
</evidence>
<dbReference type="Gene3D" id="1.25.10.10">
    <property type="entry name" value="Leucine-rich Repeat Variant"/>
    <property type="match status" value="1"/>
</dbReference>
<protein>
    <recommendedName>
        <fullName evidence="1">Nucleotide exchange factor Fes1 domain-containing protein</fullName>
    </recommendedName>
</protein>
<feature type="domain" description="Nucleotide exchange factor Fes1" evidence="1">
    <location>
        <begin position="53"/>
        <end position="144"/>
    </location>
</feature>
<dbReference type="PANTHER" id="PTHR19316:SF32">
    <property type="entry name" value="ARM REPEAT SUPERFAMILY PROTEIN"/>
    <property type="match status" value="1"/>
</dbReference>
<dbReference type="EMBL" id="JAINDJ010000005">
    <property type="protein sequence ID" value="KAG9447412.1"/>
    <property type="molecule type" value="Genomic_DNA"/>
</dbReference>
<dbReference type="GO" id="GO:0005783">
    <property type="term" value="C:endoplasmic reticulum"/>
    <property type="evidence" value="ECO:0007669"/>
    <property type="project" value="TreeGrafter"/>
</dbReference>
<dbReference type="InterPro" id="IPR016024">
    <property type="entry name" value="ARM-type_fold"/>
</dbReference>
<dbReference type="AlphaFoldDB" id="A0AAV7EF04"/>
<comment type="caution">
    <text evidence="2">The sequence shown here is derived from an EMBL/GenBank/DDBJ whole genome shotgun (WGS) entry which is preliminary data.</text>
</comment>
<dbReference type="InterPro" id="IPR011989">
    <property type="entry name" value="ARM-like"/>
</dbReference>
<dbReference type="GO" id="GO:0000774">
    <property type="term" value="F:adenyl-nucleotide exchange factor activity"/>
    <property type="evidence" value="ECO:0007669"/>
    <property type="project" value="TreeGrafter"/>
</dbReference>
<accession>A0AAV7EF04</accession>
<proteinExistence type="predicted"/>
<sequence length="375" mass="41628">MSAALAERENKSALGTIYWSTADDENDLLANSDAEEGTVKDEKDEFQGGFSTLDSMLQWAVGHSDPEKLKGTAQDIQRMSASELAKRQQEIKELMEKMKMPSDAELMKIAIAGLNNASISLDECLRALNELLILVEPIDNANDLNKLGGLDAVIQQLNSSEPEIRTTSAWVLGKASQNNPVVQNQILELGALVKLMKMVKSSFTEEAIKALYAVSAIISNNVDGQDVFLAESGFLMLQDIMSNSSKDIRLLRKSVFLVTDLADYHLQNTNLQVHPFFGNHQFLKSVVDLISSADLDLQEKALLATKSLLQLTTTEALVFKDYCDLGGALAKMRKQLERLIAEEHQGDFAKDMEALRKEVEYVYHEKLEEASWVPT</sequence>
<gene>
    <name evidence="2" type="ORF">H6P81_013540</name>
</gene>